<dbReference type="GO" id="GO:0008679">
    <property type="term" value="F:2-hydroxy-3-oxopropionate reductase activity"/>
    <property type="evidence" value="ECO:0007669"/>
    <property type="project" value="UniProtKB-EC"/>
</dbReference>
<comment type="similarity">
    <text evidence="1">Belongs to the HIBADH-related family.</text>
</comment>
<evidence type="ECO:0000313" key="7">
    <source>
        <dbReference type="EMBL" id="EXI80047.1"/>
    </source>
</evidence>
<gene>
    <name evidence="7" type="primary">glxR_1</name>
    <name evidence="7" type="ORF">AW10_02015</name>
</gene>
<dbReference type="InterPro" id="IPR029154">
    <property type="entry name" value="HIBADH-like_NADP-bd"/>
</dbReference>
<feature type="domain" description="3-hydroxyisobutyrate dehydrogenase-like NAD-binding" evidence="6">
    <location>
        <begin position="164"/>
        <end position="284"/>
    </location>
</feature>
<proteinExistence type="inferred from homology"/>
<dbReference type="Pfam" id="PF14833">
    <property type="entry name" value="NAD_binding_11"/>
    <property type="match status" value="1"/>
</dbReference>
<dbReference type="AlphaFoldDB" id="A0A011PSS1"/>
<dbReference type="GO" id="GO:0051287">
    <property type="term" value="F:NAD binding"/>
    <property type="evidence" value="ECO:0007669"/>
    <property type="project" value="InterPro"/>
</dbReference>
<dbReference type="PROSITE" id="PS00895">
    <property type="entry name" value="3_HYDROXYISOBUT_DH"/>
    <property type="match status" value="1"/>
</dbReference>
<dbReference type="InterPro" id="IPR008927">
    <property type="entry name" value="6-PGluconate_DH-like_C_sf"/>
</dbReference>
<dbReference type="Gene3D" id="1.10.1040.10">
    <property type="entry name" value="N-(1-d-carboxylethyl)-l-norvaline Dehydrogenase, domain 2"/>
    <property type="match status" value="1"/>
</dbReference>
<dbReference type="PIRSF" id="PIRSF000103">
    <property type="entry name" value="HIBADH"/>
    <property type="match status" value="1"/>
</dbReference>
<dbReference type="GO" id="GO:0016054">
    <property type="term" value="P:organic acid catabolic process"/>
    <property type="evidence" value="ECO:0007669"/>
    <property type="project" value="UniProtKB-ARBA"/>
</dbReference>
<evidence type="ECO:0000259" key="5">
    <source>
        <dbReference type="Pfam" id="PF03446"/>
    </source>
</evidence>
<evidence type="ECO:0000256" key="3">
    <source>
        <dbReference type="ARBA" id="ARBA00023027"/>
    </source>
</evidence>
<reference evidence="7 8" key="1">
    <citation type="submission" date="2014-02" db="EMBL/GenBank/DDBJ databases">
        <title>Expanding our view of genomic diversity in Candidatus Accumulibacter clades.</title>
        <authorList>
            <person name="Skennerton C.T."/>
            <person name="Barr J.J."/>
            <person name="Slater F.R."/>
            <person name="Bond P.L."/>
            <person name="Tyson G.W."/>
        </authorList>
    </citation>
    <scope>NUCLEOTIDE SEQUENCE [LARGE SCALE GENOMIC DNA]</scope>
    <source>
        <strain evidence="8">BA-92</strain>
    </source>
</reference>
<evidence type="ECO:0000256" key="4">
    <source>
        <dbReference type="PIRSR" id="PIRSR000103-1"/>
    </source>
</evidence>
<keyword evidence="3" id="KW-0520">NAD</keyword>
<dbReference type="EMBL" id="JEMX01000042">
    <property type="protein sequence ID" value="EXI80047.1"/>
    <property type="molecule type" value="Genomic_DNA"/>
</dbReference>
<feature type="domain" description="6-phosphogluconate dehydrogenase NADP-binding" evidence="5">
    <location>
        <begin position="2"/>
        <end position="161"/>
    </location>
</feature>
<dbReference type="SUPFAM" id="SSF48179">
    <property type="entry name" value="6-phosphogluconate dehydrogenase C-terminal domain-like"/>
    <property type="match status" value="1"/>
</dbReference>
<dbReference type="EC" id="1.1.1.60" evidence="7"/>
<dbReference type="InterPro" id="IPR002204">
    <property type="entry name" value="3-OH-isobutyrate_DH-rel_CS"/>
</dbReference>
<dbReference type="PATRIC" id="fig|1454003.3.peg.2064"/>
<evidence type="ECO:0000259" key="6">
    <source>
        <dbReference type="Pfam" id="PF14833"/>
    </source>
</evidence>
<accession>A0A011PSS1</accession>
<evidence type="ECO:0000256" key="2">
    <source>
        <dbReference type="ARBA" id="ARBA00023002"/>
    </source>
</evidence>
<dbReference type="InterPro" id="IPR036291">
    <property type="entry name" value="NAD(P)-bd_dom_sf"/>
</dbReference>
<dbReference type="InterPro" id="IPR015815">
    <property type="entry name" value="HIBADH-related"/>
</dbReference>
<evidence type="ECO:0000313" key="8">
    <source>
        <dbReference type="Proteomes" id="UP000021816"/>
    </source>
</evidence>
<dbReference type="InterPro" id="IPR013328">
    <property type="entry name" value="6PGD_dom2"/>
</dbReference>
<name>A0A011PSS1_9PROT</name>
<dbReference type="Proteomes" id="UP000021816">
    <property type="component" value="Unassembled WGS sequence"/>
</dbReference>
<organism evidence="7 8">
    <name type="scientific">Candidatus Accumulibacter appositus</name>
    <dbReference type="NCBI Taxonomy" id="1454003"/>
    <lineage>
        <taxon>Bacteria</taxon>
        <taxon>Pseudomonadati</taxon>
        <taxon>Pseudomonadota</taxon>
        <taxon>Betaproteobacteria</taxon>
        <taxon>Candidatus Accumulibacter</taxon>
    </lineage>
</organism>
<dbReference type="Pfam" id="PF03446">
    <property type="entry name" value="NAD_binding_2"/>
    <property type="match status" value="1"/>
</dbReference>
<dbReference type="GO" id="GO:0050661">
    <property type="term" value="F:NADP binding"/>
    <property type="evidence" value="ECO:0007669"/>
    <property type="project" value="InterPro"/>
</dbReference>
<dbReference type="InterPro" id="IPR006115">
    <property type="entry name" value="6PGDH_NADP-bd"/>
</dbReference>
<keyword evidence="2 7" id="KW-0560">Oxidoreductase</keyword>
<feature type="active site" evidence="4">
    <location>
        <position position="170"/>
    </location>
</feature>
<protein>
    <submittedName>
        <fullName evidence="7">2-hydroxy-3-oxopropionate reductase</fullName>
        <ecNumber evidence="7">1.1.1.60</ecNumber>
    </submittedName>
</protein>
<comment type="caution">
    <text evidence="7">The sequence shown here is derived from an EMBL/GenBank/DDBJ whole genome shotgun (WGS) entry which is preliminary data.</text>
</comment>
<dbReference type="STRING" id="1454003.AW10_02015"/>
<dbReference type="Gene3D" id="3.40.50.720">
    <property type="entry name" value="NAD(P)-binding Rossmann-like Domain"/>
    <property type="match status" value="1"/>
</dbReference>
<sequence>MKIGFIGLGIMGRPMALNLLQAGHELTVWARRAESMQPLLDAGASGADSPAGVAGVVDLLISVVADAPDVEQVMLGEQGVASADRAGLVAVDMSTIRPAAAREIGARLLEQGVDFLDAPVSGGEVGAIAGSLSIMVGGSVAAFETARPAFECMGKNIVHVGDAGAGQVAKAANQIVTGAGVLTVAEALNFAARSGVDPAKVREALLGGFAYSKILENHGQRMLDRNFKPGFKSWMHQKDMNIVMQSAHELGMCLPVAAATAQMYNAMLGSGLGEEDSIAILKLLERLSGAED</sequence>
<dbReference type="PANTHER" id="PTHR43060">
    <property type="entry name" value="3-HYDROXYISOBUTYRATE DEHYDROGENASE-LIKE 1, MITOCHONDRIAL-RELATED"/>
    <property type="match status" value="1"/>
</dbReference>
<dbReference type="SUPFAM" id="SSF51735">
    <property type="entry name" value="NAD(P)-binding Rossmann-fold domains"/>
    <property type="match status" value="1"/>
</dbReference>
<evidence type="ECO:0000256" key="1">
    <source>
        <dbReference type="ARBA" id="ARBA00009080"/>
    </source>
</evidence>
<dbReference type="PANTHER" id="PTHR43060:SF15">
    <property type="entry name" value="3-HYDROXYISOBUTYRATE DEHYDROGENASE-LIKE 1, MITOCHONDRIAL-RELATED"/>
    <property type="match status" value="1"/>
</dbReference>